<dbReference type="RefSeq" id="WP_135108121.1">
    <property type="nucleotide sequence ID" value="NZ_SRHY01000001.1"/>
</dbReference>
<dbReference type="OrthoDB" id="2969671at2"/>
<reference evidence="1 2" key="1">
    <citation type="submission" date="2019-03" db="EMBL/GenBank/DDBJ databases">
        <title>Genome sequence of Lentibacillus salicampi ATCC BAA-719.</title>
        <authorList>
            <person name="Maclea K.S."/>
            <person name="Simoes Junior M."/>
        </authorList>
    </citation>
    <scope>NUCLEOTIDE SEQUENCE [LARGE SCALE GENOMIC DNA]</scope>
    <source>
        <strain evidence="1 2">ATCC BAA-719</strain>
    </source>
</reference>
<dbReference type="EMBL" id="SRHY01000001">
    <property type="protein sequence ID" value="TFJ94476.1"/>
    <property type="molecule type" value="Genomic_DNA"/>
</dbReference>
<evidence type="ECO:0000313" key="2">
    <source>
        <dbReference type="Proteomes" id="UP000298484"/>
    </source>
</evidence>
<proteinExistence type="predicted"/>
<keyword evidence="2" id="KW-1185">Reference proteome</keyword>
<dbReference type="Proteomes" id="UP000298484">
    <property type="component" value="Unassembled WGS sequence"/>
</dbReference>
<dbReference type="AlphaFoldDB" id="A0A4Y9AF81"/>
<comment type="caution">
    <text evidence="1">The sequence shown here is derived from an EMBL/GenBank/DDBJ whole genome shotgun (WGS) entry which is preliminary data.</text>
</comment>
<accession>A0A4Y9AF81</accession>
<name>A0A4Y9AF81_9BACI</name>
<protein>
    <submittedName>
        <fullName evidence="1">Uncharacterized protein</fullName>
    </submittedName>
</protein>
<sequence>MRKWIGMIIGVILIIFVSLYWLNGQAFTELADNKTMAVQEGDFILHIRAEGVEGGFQVFKAIQYVGDESIEIKHQTPLVSVSVNHPNHDYTGSEVTNMLNTGNSYHPQKSKTFKIPEDGTYTLFCEARFAADGEQMTITHQAELIFQ</sequence>
<gene>
    <name evidence="1" type="ORF">E4U82_00730</name>
</gene>
<organism evidence="1 2">
    <name type="scientific">Lentibacillus salicampi</name>
    <dbReference type="NCBI Taxonomy" id="175306"/>
    <lineage>
        <taxon>Bacteria</taxon>
        <taxon>Bacillati</taxon>
        <taxon>Bacillota</taxon>
        <taxon>Bacilli</taxon>
        <taxon>Bacillales</taxon>
        <taxon>Bacillaceae</taxon>
        <taxon>Lentibacillus</taxon>
    </lineage>
</organism>
<evidence type="ECO:0000313" key="1">
    <source>
        <dbReference type="EMBL" id="TFJ94476.1"/>
    </source>
</evidence>